<dbReference type="GO" id="GO:0008233">
    <property type="term" value="F:peptidase activity"/>
    <property type="evidence" value="ECO:0007669"/>
    <property type="project" value="UniProtKB-KW"/>
</dbReference>
<dbReference type="Pfam" id="PF01551">
    <property type="entry name" value="Peptidase_M23"/>
    <property type="match status" value="1"/>
</dbReference>
<keyword evidence="1 5" id="KW-0645">Protease</keyword>
<evidence type="ECO:0000259" key="4">
    <source>
        <dbReference type="PROSITE" id="PS51829"/>
    </source>
</evidence>
<evidence type="ECO:0000256" key="3">
    <source>
        <dbReference type="SAM" id="SignalP"/>
    </source>
</evidence>
<dbReference type="PANTHER" id="PTHR21666:SF294">
    <property type="entry name" value="PEPTIDASE M23"/>
    <property type="match status" value="1"/>
</dbReference>
<dbReference type="InterPro" id="IPR008979">
    <property type="entry name" value="Galactose-bd-like_sf"/>
</dbReference>
<dbReference type="CDD" id="cd12797">
    <property type="entry name" value="M23_peptidase"/>
    <property type="match status" value="1"/>
</dbReference>
<comment type="caution">
    <text evidence="5">The sequence shown here is derived from an EMBL/GenBank/DDBJ whole genome shotgun (WGS) entry which is preliminary data.</text>
</comment>
<keyword evidence="3" id="KW-0732">Signal</keyword>
<dbReference type="GO" id="GO:0006508">
    <property type="term" value="P:proteolysis"/>
    <property type="evidence" value="ECO:0007669"/>
    <property type="project" value="UniProtKB-KW"/>
</dbReference>
<dbReference type="PROSITE" id="PS51829">
    <property type="entry name" value="P_HOMO_B"/>
    <property type="match status" value="1"/>
</dbReference>
<name>A0ABR9K663_9ACTN</name>
<dbReference type="Gene3D" id="2.70.70.10">
    <property type="entry name" value="Glucose Permease (Domain IIA)"/>
    <property type="match status" value="1"/>
</dbReference>
<accession>A0ABR9K663</accession>
<dbReference type="Gene3D" id="2.60.120.260">
    <property type="entry name" value="Galactose-binding domain-like"/>
    <property type="match status" value="1"/>
</dbReference>
<evidence type="ECO:0000313" key="5">
    <source>
        <dbReference type="EMBL" id="MBE1557512.1"/>
    </source>
</evidence>
<dbReference type="SUPFAM" id="SSF51261">
    <property type="entry name" value="Duplicated hybrid motif"/>
    <property type="match status" value="1"/>
</dbReference>
<sequence length="433" mass="46327">MRHPTRLMAILFLLMAGLATTTPQAANAQAATLQEAVIAAMTETSQSAGSSLAAAGAGFEVNIQRQAPGWAFGSGVIKAPAEEGAHPEGWMFLARLTYGSWTAALDGTAAFADLATAAPEGVVSLGEKQTFASNARQQSQSLAATVDTGLGLPWRQGASWLLIGGPHGWSGSPRPWSSLDFDSRAANRDVLAASPGRAYWVCSNGGHIRIIHDNGYTTEYYHLLNEIKPNGERVNTGDYLGMTSTRVPCGGSAGSNHVHFSVRESGQFISLEGRTVGGWTWHEGGAAYGGYATRGTERRNVGTYLVNYGPSGGPGEPKVFENQQNWNIPDLSWAESYITVSGVGGNAPANLQIYADVHHGWRGDLRLRLIAPDGRSYLLRTPDPDDNGTVIHEIYTRDASATRADGRWILRAEDVDANHSGYIDAWRLTFPAS</sequence>
<organism evidence="5 6">
    <name type="scientific">Nonomuraea africana</name>
    <dbReference type="NCBI Taxonomy" id="46171"/>
    <lineage>
        <taxon>Bacteria</taxon>
        <taxon>Bacillati</taxon>
        <taxon>Actinomycetota</taxon>
        <taxon>Actinomycetes</taxon>
        <taxon>Streptosporangiales</taxon>
        <taxon>Streptosporangiaceae</taxon>
        <taxon>Nonomuraea</taxon>
    </lineage>
</organism>
<evidence type="ECO:0000256" key="1">
    <source>
        <dbReference type="ARBA" id="ARBA00022670"/>
    </source>
</evidence>
<protein>
    <submittedName>
        <fullName evidence="5">LasA protease</fullName>
        <ecNumber evidence="5">3.4.24.-</ecNumber>
    </submittedName>
</protein>
<dbReference type="RefSeq" id="WP_192773118.1">
    <property type="nucleotide sequence ID" value="NZ_BAAASY010000019.1"/>
</dbReference>
<proteinExistence type="predicted"/>
<dbReference type="Proteomes" id="UP000661607">
    <property type="component" value="Unassembled WGS sequence"/>
</dbReference>
<keyword evidence="6" id="KW-1185">Reference proteome</keyword>
<dbReference type="EC" id="3.4.24.-" evidence="5"/>
<dbReference type="InterPro" id="IPR002884">
    <property type="entry name" value="P_dom"/>
</dbReference>
<gene>
    <name evidence="5" type="ORF">H4W81_000291</name>
</gene>
<evidence type="ECO:0000313" key="6">
    <source>
        <dbReference type="Proteomes" id="UP000661607"/>
    </source>
</evidence>
<dbReference type="PANTHER" id="PTHR21666">
    <property type="entry name" value="PEPTIDASE-RELATED"/>
    <property type="match status" value="1"/>
</dbReference>
<feature type="domain" description="P/Homo B" evidence="4">
    <location>
        <begin position="308"/>
        <end position="433"/>
    </location>
</feature>
<dbReference type="SUPFAM" id="SSF49785">
    <property type="entry name" value="Galactose-binding domain-like"/>
    <property type="match status" value="1"/>
</dbReference>
<dbReference type="InterPro" id="IPR016047">
    <property type="entry name" value="M23ase_b-sheet_dom"/>
</dbReference>
<evidence type="ECO:0000256" key="2">
    <source>
        <dbReference type="ARBA" id="ARBA00022801"/>
    </source>
</evidence>
<dbReference type="Pfam" id="PF01483">
    <property type="entry name" value="P_proprotein"/>
    <property type="match status" value="1"/>
</dbReference>
<dbReference type="EMBL" id="JADBEF010000001">
    <property type="protein sequence ID" value="MBE1557512.1"/>
    <property type="molecule type" value="Genomic_DNA"/>
</dbReference>
<dbReference type="InterPro" id="IPR050570">
    <property type="entry name" value="Cell_wall_metabolism_enzyme"/>
</dbReference>
<dbReference type="InterPro" id="IPR011055">
    <property type="entry name" value="Dup_hybrid_motif"/>
</dbReference>
<feature type="chain" id="PRO_5047131114" evidence="3">
    <location>
        <begin position="26"/>
        <end position="433"/>
    </location>
</feature>
<keyword evidence="2 5" id="KW-0378">Hydrolase</keyword>
<feature type="signal peptide" evidence="3">
    <location>
        <begin position="1"/>
        <end position="25"/>
    </location>
</feature>
<reference evidence="5 6" key="1">
    <citation type="submission" date="2020-10" db="EMBL/GenBank/DDBJ databases">
        <title>Sequencing the genomes of 1000 actinobacteria strains.</title>
        <authorList>
            <person name="Klenk H.-P."/>
        </authorList>
    </citation>
    <scope>NUCLEOTIDE SEQUENCE [LARGE SCALE GENOMIC DNA]</scope>
    <source>
        <strain evidence="5 6">DSM 43748</strain>
    </source>
</reference>